<feature type="coiled-coil region" evidence="5">
    <location>
        <begin position="82"/>
        <end position="109"/>
    </location>
</feature>
<dbReference type="OMA" id="PMATTEM"/>
<sequence length="530" mass="59568">MEPGDLRVSPAGSGDPEVGEWREETPGGDAEVKGGETNDKEINGDTAESVLKEKDTFEGEECKEKNEGELHSPYEEELDPRIQEELEHLNEASVEINQLELHLDDARSGYRKILTDSARKLNAHSSQLGTCIEKARPYYEARRLAKEVLLYMHCVGFCCIFNNTFQEFFITESKYGTRSSICHSPACPTFLKSQQQFYRLSHVIGCCATACPVFSVSDWLSLSQAQQETQKAALSYERAVSMHTAAREMVYVAEQGLMADGRNTLDPTWQEMLNHATSKVNEAEEERLRSEREHMRVTHSCQTAEARVQTLQKSLKRVIVKSKPYFELKAQFNYILEEHKTKVMQLEEHVTKVKNRYSVALHKLEQISEAIHAQRGRDQTEGGQTMACGGRSPPIGAESDSVVCGAEGGACGGGAIKTDRVDRSGVADKKIGLVEKYRENENGRERPETHGERAGSDSLSVFSLQTIASDLEKCDSIEHLGEFSDVGSLPGEDEENEREERGGGRERERREGQMQRQQQFLKQHHRSFSL</sequence>
<reference evidence="7" key="1">
    <citation type="submission" date="2025-08" db="UniProtKB">
        <authorList>
            <consortium name="Ensembl"/>
        </authorList>
    </citation>
    <scope>IDENTIFICATION</scope>
</reference>
<gene>
    <name evidence="7" type="primary">SH3BP5L</name>
    <name evidence="7" type="synonym">LOC115177026</name>
</gene>
<dbReference type="GO" id="GO:0017124">
    <property type="term" value="F:SH3 domain binding"/>
    <property type="evidence" value="ECO:0007669"/>
    <property type="project" value="UniProtKB-UniRule"/>
</dbReference>
<comment type="domain">
    <text evidence="4">The N-terminal half of the protein mediates interaction with RAB11A and functions as guanine nucleotide exchange factor. Four long alpha-helices (interrupted by a central kink) assemble into coiled coils, giving rise to a 'V' shape.</text>
</comment>
<evidence type="ECO:0000256" key="1">
    <source>
        <dbReference type="ARBA" id="ARBA00007796"/>
    </source>
</evidence>
<protein>
    <recommendedName>
        <fullName evidence="4">SH3 domain-binding protein 5</fullName>
        <shortName evidence="4">SH3BP-5</shortName>
    </recommendedName>
</protein>
<evidence type="ECO:0000313" key="7">
    <source>
        <dbReference type="Ensembl" id="ENSSTUP00000105525.1"/>
    </source>
</evidence>
<comment type="subunit">
    <text evidence="4">Interacts with GDP-bound and nucleotide-free forms of RAB11A.</text>
</comment>
<feature type="region of interest" description="Disordered" evidence="6">
    <location>
        <begin position="373"/>
        <end position="394"/>
    </location>
</feature>
<dbReference type="InterPro" id="IPR007940">
    <property type="entry name" value="SH3BP5"/>
</dbReference>
<keyword evidence="4" id="KW-0963">Cytoplasm</keyword>
<dbReference type="Ensembl" id="ENSSTUT00000113137.1">
    <property type="protein sequence ID" value="ENSSTUP00000105525.1"/>
    <property type="gene ID" value="ENSSTUG00000047070.1"/>
</dbReference>
<evidence type="ECO:0000256" key="2">
    <source>
        <dbReference type="ARBA" id="ARBA00022658"/>
    </source>
</evidence>
<feature type="region of interest" description="Disordered" evidence="6">
    <location>
        <begin position="479"/>
        <end position="530"/>
    </location>
</feature>
<reference evidence="7" key="2">
    <citation type="submission" date="2025-09" db="UniProtKB">
        <authorList>
            <consortium name="Ensembl"/>
        </authorList>
    </citation>
    <scope>IDENTIFICATION</scope>
</reference>
<dbReference type="GO" id="GO:0035556">
    <property type="term" value="P:intracellular signal transduction"/>
    <property type="evidence" value="ECO:0007669"/>
    <property type="project" value="UniProtKB-UniRule"/>
</dbReference>
<name>A0A674EC50_SALTR</name>
<accession>A0A674EC50</accession>
<dbReference type="InParanoid" id="A0A674EC50"/>
<evidence type="ECO:0000256" key="3">
    <source>
        <dbReference type="ARBA" id="ARBA00023054"/>
    </source>
</evidence>
<comment type="similarity">
    <text evidence="1 4">Belongs to the SH3BP5 family.</text>
</comment>
<comment type="subcellular location">
    <subcellularLocation>
        <location evidence="4">Cytoplasm</location>
    </subcellularLocation>
    <text evidence="4">Colocalizes with RAB11A on cytoplasmic vesicle membranes.</text>
</comment>
<evidence type="ECO:0000256" key="5">
    <source>
        <dbReference type="SAM" id="Coils"/>
    </source>
</evidence>
<evidence type="ECO:0000256" key="4">
    <source>
        <dbReference type="RuleBase" id="RU369054"/>
    </source>
</evidence>
<feature type="compositionally biased region" description="Basic and acidic residues" evidence="6">
    <location>
        <begin position="19"/>
        <end position="43"/>
    </location>
</feature>
<feature type="compositionally biased region" description="Basic and acidic residues" evidence="6">
    <location>
        <begin position="50"/>
        <end position="74"/>
    </location>
</feature>
<keyword evidence="2 4" id="KW-0344">Guanine-nucleotide releasing factor</keyword>
<feature type="compositionally biased region" description="Basic and acidic residues" evidence="6">
    <location>
        <begin position="498"/>
        <end position="513"/>
    </location>
</feature>
<keyword evidence="3 4" id="KW-0175">Coiled coil</keyword>
<feature type="region of interest" description="Disordered" evidence="6">
    <location>
        <begin position="438"/>
        <end position="457"/>
    </location>
</feature>
<dbReference type="GO" id="GO:0005737">
    <property type="term" value="C:cytoplasm"/>
    <property type="evidence" value="ECO:0007669"/>
    <property type="project" value="UniProtKB-SubCell"/>
</dbReference>
<dbReference type="Proteomes" id="UP000472277">
    <property type="component" value="Chromosome 37"/>
</dbReference>
<dbReference type="GO" id="GO:0005085">
    <property type="term" value="F:guanyl-nucleotide exchange factor activity"/>
    <property type="evidence" value="ECO:0007669"/>
    <property type="project" value="UniProtKB-UniRule"/>
</dbReference>
<feature type="compositionally biased region" description="Basic and acidic residues" evidence="6">
    <location>
        <begin position="438"/>
        <end position="455"/>
    </location>
</feature>
<organism evidence="7 8">
    <name type="scientific">Salmo trutta</name>
    <name type="common">Brown trout</name>
    <dbReference type="NCBI Taxonomy" id="8032"/>
    <lineage>
        <taxon>Eukaryota</taxon>
        <taxon>Metazoa</taxon>
        <taxon>Chordata</taxon>
        <taxon>Craniata</taxon>
        <taxon>Vertebrata</taxon>
        <taxon>Euteleostomi</taxon>
        <taxon>Actinopterygii</taxon>
        <taxon>Neopterygii</taxon>
        <taxon>Teleostei</taxon>
        <taxon>Protacanthopterygii</taxon>
        <taxon>Salmoniformes</taxon>
        <taxon>Salmonidae</taxon>
        <taxon>Salmoninae</taxon>
        <taxon>Salmo</taxon>
    </lineage>
</organism>
<proteinExistence type="inferred from homology"/>
<dbReference type="GO" id="GO:0004860">
    <property type="term" value="F:protein kinase inhibitor activity"/>
    <property type="evidence" value="ECO:0007669"/>
    <property type="project" value="TreeGrafter"/>
</dbReference>
<comment type="function">
    <text evidence="4">Functions as guanine nucleotide exchange factor (GEF) for RAB11A.</text>
</comment>
<keyword evidence="8" id="KW-1185">Reference proteome</keyword>
<feature type="region of interest" description="Disordered" evidence="6">
    <location>
        <begin position="1"/>
        <end position="74"/>
    </location>
</feature>
<dbReference type="PANTHER" id="PTHR19423:SF8">
    <property type="entry name" value="SH3 DOMAIN-BINDING PROTEIN 5-LIKE"/>
    <property type="match status" value="1"/>
</dbReference>
<evidence type="ECO:0000256" key="6">
    <source>
        <dbReference type="SAM" id="MobiDB-lite"/>
    </source>
</evidence>
<dbReference type="Pfam" id="PF05276">
    <property type="entry name" value="SH3BP5"/>
    <property type="match status" value="2"/>
</dbReference>
<evidence type="ECO:0000313" key="8">
    <source>
        <dbReference type="Proteomes" id="UP000472277"/>
    </source>
</evidence>
<dbReference type="PANTHER" id="PTHR19423">
    <property type="entry name" value="SH3 DOMAIN-BINDING PROTEIN 5"/>
    <property type="match status" value="1"/>
</dbReference>
<dbReference type="GeneTree" id="ENSGT00390000018500"/>
<dbReference type="AlphaFoldDB" id="A0A674EC50"/>